<dbReference type="RefSeq" id="WP_202955110.1">
    <property type="nucleotide sequence ID" value="NZ_JAPCID010000037.1"/>
</dbReference>
<reference evidence="2" key="1">
    <citation type="submission" date="2022-10" db="EMBL/GenBank/DDBJ databases">
        <title>The WGS of Solirubrobacter sp. CPCC 204708.</title>
        <authorList>
            <person name="Jiang Z."/>
        </authorList>
    </citation>
    <scope>NUCLEOTIDE SEQUENCE</scope>
    <source>
        <strain evidence="2">CPCC 204708</strain>
    </source>
</reference>
<feature type="region of interest" description="Disordered" evidence="1">
    <location>
        <begin position="1"/>
        <end position="24"/>
    </location>
</feature>
<accession>A0ABT4RP11</accession>
<sequence>MSHALCATAPRRPRAPHLLDPSTGEPAFTGVVQATALAPTAVEAEWRAKAALLSADASWLAVHGGLVVFDDGHHELVPAMQRQEPSLHGSKVQTALAGLMPAGRAPDTG</sequence>
<evidence type="ECO:0000313" key="3">
    <source>
        <dbReference type="Proteomes" id="UP001147700"/>
    </source>
</evidence>
<keyword evidence="3" id="KW-1185">Reference proteome</keyword>
<gene>
    <name evidence="2" type="ORF">OJ962_22560</name>
</gene>
<comment type="caution">
    <text evidence="2">The sequence shown here is derived from an EMBL/GenBank/DDBJ whole genome shotgun (WGS) entry which is preliminary data.</text>
</comment>
<dbReference type="Proteomes" id="UP001147700">
    <property type="component" value="Unassembled WGS sequence"/>
</dbReference>
<organism evidence="2 3">
    <name type="scientific">Solirubrobacter deserti</name>
    <dbReference type="NCBI Taxonomy" id="2282478"/>
    <lineage>
        <taxon>Bacteria</taxon>
        <taxon>Bacillati</taxon>
        <taxon>Actinomycetota</taxon>
        <taxon>Thermoleophilia</taxon>
        <taxon>Solirubrobacterales</taxon>
        <taxon>Solirubrobacteraceae</taxon>
        <taxon>Solirubrobacter</taxon>
    </lineage>
</organism>
<dbReference type="Gene3D" id="3.10.520.10">
    <property type="entry name" value="ApbE-like domains"/>
    <property type="match status" value="1"/>
</dbReference>
<evidence type="ECO:0000313" key="2">
    <source>
        <dbReference type="EMBL" id="MDA0140299.1"/>
    </source>
</evidence>
<proteinExistence type="predicted"/>
<dbReference type="InterPro" id="IPR003374">
    <property type="entry name" value="ApbE-like_sf"/>
</dbReference>
<name>A0ABT4RP11_9ACTN</name>
<dbReference type="SUPFAM" id="SSF143631">
    <property type="entry name" value="ApbE-like"/>
    <property type="match status" value="1"/>
</dbReference>
<protein>
    <submittedName>
        <fullName evidence="2">Uncharacterized protein</fullName>
    </submittedName>
</protein>
<dbReference type="EMBL" id="JAPCID010000037">
    <property type="protein sequence ID" value="MDA0140299.1"/>
    <property type="molecule type" value="Genomic_DNA"/>
</dbReference>
<evidence type="ECO:0000256" key="1">
    <source>
        <dbReference type="SAM" id="MobiDB-lite"/>
    </source>
</evidence>